<dbReference type="Gene3D" id="3.40.50.720">
    <property type="entry name" value="NAD(P)-binding Rossmann-like Domain"/>
    <property type="match status" value="1"/>
</dbReference>
<dbReference type="InterPro" id="IPR050129">
    <property type="entry name" value="Zn_alcohol_dh"/>
</dbReference>
<evidence type="ECO:0008006" key="6">
    <source>
        <dbReference type="Google" id="ProtNLM"/>
    </source>
</evidence>
<dbReference type="PANTHER" id="PTHR43401">
    <property type="entry name" value="L-THREONINE 3-DEHYDROGENASE"/>
    <property type="match status" value="1"/>
</dbReference>
<evidence type="ECO:0000313" key="5">
    <source>
        <dbReference type="Proteomes" id="UP000176774"/>
    </source>
</evidence>
<dbReference type="Gene3D" id="3.90.180.10">
    <property type="entry name" value="Medium-chain alcohol dehydrogenases, catalytic domain"/>
    <property type="match status" value="1"/>
</dbReference>
<proteinExistence type="predicted"/>
<reference evidence="4 5" key="1">
    <citation type="journal article" date="2016" name="Nat. Commun.">
        <title>Thousands of microbial genomes shed light on interconnected biogeochemical processes in an aquifer system.</title>
        <authorList>
            <person name="Anantharaman K."/>
            <person name="Brown C.T."/>
            <person name="Hug L.A."/>
            <person name="Sharon I."/>
            <person name="Castelle C.J."/>
            <person name="Probst A.J."/>
            <person name="Thomas B.C."/>
            <person name="Singh A."/>
            <person name="Wilkins M.J."/>
            <person name="Karaoz U."/>
            <person name="Brodie E.L."/>
            <person name="Williams K.H."/>
            <person name="Hubbard S.S."/>
            <person name="Banfield J.F."/>
        </authorList>
    </citation>
    <scope>NUCLEOTIDE SEQUENCE [LARGE SCALE GENOMIC DNA]</scope>
</reference>
<feature type="domain" description="Alcohol dehydrogenase-like C-terminal" evidence="2">
    <location>
        <begin position="204"/>
        <end position="333"/>
    </location>
</feature>
<dbReference type="SUPFAM" id="SSF50129">
    <property type="entry name" value="GroES-like"/>
    <property type="match status" value="1"/>
</dbReference>
<dbReference type="Pfam" id="PF08240">
    <property type="entry name" value="ADH_N"/>
    <property type="match status" value="1"/>
</dbReference>
<organism evidence="4 5">
    <name type="scientific">Candidatus Staskawiczbacteria bacterium RIFCSPLOWO2_01_FULL_38_12b</name>
    <dbReference type="NCBI Taxonomy" id="1802214"/>
    <lineage>
        <taxon>Bacteria</taxon>
        <taxon>Candidatus Staskawicziibacteriota</taxon>
    </lineage>
</organism>
<dbReference type="SUPFAM" id="SSF51735">
    <property type="entry name" value="NAD(P)-binding Rossmann-fold domains"/>
    <property type="match status" value="1"/>
</dbReference>
<dbReference type="InterPro" id="IPR013149">
    <property type="entry name" value="ADH-like_C"/>
</dbReference>
<dbReference type="AlphaFoldDB" id="A0A1G2IB71"/>
<dbReference type="EMBL" id="MHPA01000031">
    <property type="protein sequence ID" value="OGZ71999.1"/>
    <property type="molecule type" value="Genomic_DNA"/>
</dbReference>
<dbReference type="Proteomes" id="UP000176774">
    <property type="component" value="Unassembled WGS sequence"/>
</dbReference>
<protein>
    <recommendedName>
        <fullName evidence="6">Theronine dehydrogenase</fullName>
    </recommendedName>
</protein>
<accession>A0A1G2IB71</accession>
<name>A0A1G2IB71_9BACT</name>
<dbReference type="PANTHER" id="PTHR43401:SF2">
    <property type="entry name" value="L-THREONINE 3-DEHYDROGENASE"/>
    <property type="match status" value="1"/>
</dbReference>
<dbReference type="InterPro" id="IPR011032">
    <property type="entry name" value="GroES-like_sf"/>
</dbReference>
<sequence length="387" mass="42581">MEKEKTINALTFDAKEDGWETSQGFIMRQVPMPVLDEKKNPEDSLCIIVKINYAGVCGSDRGIWHRRSFKELMHQSLIKQGKTARILGHEFLGKIITQGSMVNPLYQLAAGNLVSGDSHVTCGNCYQCKIGQNNVCLNEKILGISTDGIFAEFVKIPAKNIWPVDVKKIRPEIAAMLDPFGNAVHAVSKVDVRGQSVAVFGAGPIGLFSILLLSHFGASNIIAVDVNEKNLAMAKELGAHEVIHIKNANLVADIEAVKKIRELTKGRGVDVAMEMAGPNSSVNNCLESTRRGGQVILFGLKDGDFVIPNFSRYIVKGLSIHGVIGRRIFETWQVAQSVLGDTQNGMQEKIWDVVLKQGKGTVINFTDFKKDSFEKAMNENPKVIFKM</sequence>
<dbReference type="InterPro" id="IPR013154">
    <property type="entry name" value="ADH-like_N"/>
</dbReference>
<feature type="domain" description="Alcohol dehydrogenase-like N-terminal" evidence="3">
    <location>
        <begin position="47"/>
        <end position="164"/>
    </location>
</feature>
<dbReference type="STRING" id="1802214.A2908_00975"/>
<gene>
    <name evidence="4" type="ORF">A2908_00975</name>
</gene>
<dbReference type="InterPro" id="IPR036291">
    <property type="entry name" value="NAD(P)-bd_dom_sf"/>
</dbReference>
<evidence type="ECO:0000259" key="3">
    <source>
        <dbReference type="Pfam" id="PF08240"/>
    </source>
</evidence>
<evidence type="ECO:0000256" key="1">
    <source>
        <dbReference type="ARBA" id="ARBA00023002"/>
    </source>
</evidence>
<keyword evidence="1" id="KW-0560">Oxidoreductase</keyword>
<dbReference type="GO" id="GO:0016491">
    <property type="term" value="F:oxidoreductase activity"/>
    <property type="evidence" value="ECO:0007669"/>
    <property type="project" value="UniProtKB-KW"/>
</dbReference>
<evidence type="ECO:0000259" key="2">
    <source>
        <dbReference type="Pfam" id="PF00107"/>
    </source>
</evidence>
<comment type="caution">
    <text evidence="4">The sequence shown here is derived from an EMBL/GenBank/DDBJ whole genome shotgun (WGS) entry which is preliminary data.</text>
</comment>
<dbReference type="Pfam" id="PF00107">
    <property type="entry name" value="ADH_zinc_N"/>
    <property type="match status" value="1"/>
</dbReference>
<evidence type="ECO:0000313" key="4">
    <source>
        <dbReference type="EMBL" id="OGZ71999.1"/>
    </source>
</evidence>